<dbReference type="InterPro" id="IPR007867">
    <property type="entry name" value="GMC_OxRtase_C"/>
</dbReference>
<evidence type="ECO:0000256" key="4">
    <source>
        <dbReference type="PIRSR" id="PIRSR000137-2"/>
    </source>
</evidence>
<dbReference type="InterPro" id="IPR036188">
    <property type="entry name" value="FAD/NAD-bd_sf"/>
</dbReference>
<reference evidence="7 8" key="1">
    <citation type="journal article" date="2018" name="Sci. Rep.">
        <title>Comparative genomics provides insights into the lifestyle and reveals functional heterogeneity of dark septate endophytic fungi.</title>
        <authorList>
            <person name="Knapp D.G."/>
            <person name="Nemeth J.B."/>
            <person name="Barry K."/>
            <person name="Hainaut M."/>
            <person name="Henrissat B."/>
            <person name="Johnson J."/>
            <person name="Kuo A."/>
            <person name="Lim J.H.P."/>
            <person name="Lipzen A."/>
            <person name="Nolan M."/>
            <person name="Ohm R.A."/>
            <person name="Tamas L."/>
            <person name="Grigoriev I.V."/>
            <person name="Spatafora J.W."/>
            <person name="Nagy L.G."/>
            <person name="Kovacs G.M."/>
        </authorList>
    </citation>
    <scope>NUCLEOTIDE SEQUENCE [LARGE SCALE GENOMIC DNA]</scope>
    <source>
        <strain evidence="7 8">DSE2036</strain>
    </source>
</reference>
<dbReference type="EMBL" id="KZ805394">
    <property type="protein sequence ID" value="PVH99321.1"/>
    <property type="molecule type" value="Genomic_DNA"/>
</dbReference>
<sequence length="612" mass="65750">MHSFMRKALWLIVHANLFYGTILATPPDSISGQHLLGSSFGTPFNTTYDYVIVGGGAAGLTLANRLSASGQYSIGVIEAGSFYEISNSNISFIPRFTWTGSGNGLADANPLVDWMLMTEPEMGIGGRQIHYTRGRTLGGSTARNHMVYHRATKGSYKKWADDVGDSSYEWENWSPYFDKSTTFYQADMSKRFANSTPDEDPAGARSKDGPVPISYTNWPLAITTWFMKATEAVGMKRIPSFIDGDLIGTSWNLRAVEPDTMVRASSETAYLRPALKRGNLIVHHTTMATKIVFNGTTAVGVACDTLGQKFQISARKEVILSAGAVHSPQLLMVSGIGPAATLQKFNIPVLVDAPGVGQGIEDHPTISVMRKVTPPSSTVLNTAAKMQAAIESYNANATGPLVSTGGELVAWEKVPLNLVSNNTAAALAKTPADWPELEYLVSSTYPGTPPDNGDYAGLSVVLVNTFSRGNVTIASSSVFDHPLMTVNFLTDPRDKDIMIAGFRRAREILNNPVLSPVVVGPEAVPGTNVTTDEQIWAYIQGGARTISHVSCTCKMGKSGDEMAVVDSKGLVFGVEKLRIVDLSAVPFLPPGHPMSTVYALAEKTADLILKGE</sequence>
<keyword evidence="4" id="KW-0285">Flavoprotein</keyword>
<dbReference type="Pfam" id="PF05199">
    <property type="entry name" value="GMC_oxred_C"/>
    <property type="match status" value="1"/>
</dbReference>
<keyword evidence="8" id="KW-1185">Reference proteome</keyword>
<dbReference type="GO" id="GO:0050660">
    <property type="term" value="F:flavin adenine dinucleotide binding"/>
    <property type="evidence" value="ECO:0007669"/>
    <property type="project" value="InterPro"/>
</dbReference>
<dbReference type="AlphaFoldDB" id="A0A2V1DN89"/>
<organism evidence="7 8">
    <name type="scientific">Periconia macrospinosa</name>
    <dbReference type="NCBI Taxonomy" id="97972"/>
    <lineage>
        <taxon>Eukaryota</taxon>
        <taxon>Fungi</taxon>
        <taxon>Dikarya</taxon>
        <taxon>Ascomycota</taxon>
        <taxon>Pezizomycotina</taxon>
        <taxon>Dothideomycetes</taxon>
        <taxon>Pleosporomycetidae</taxon>
        <taxon>Pleosporales</taxon>
        <taxon>Massarineae</taxon>
        <taxon>Periconiaceae</taxon>
        <taxon>Periconia</taxon>
    </lineage>
</organism>
<evidence type="ECO:0000256" key="3">
    <source>
        <dbReference type="PIRSR" id="PIRSR000137-1"/>
    </source>
</evidence>
<feature type="active site" description="Proton acceptor" evidence="3">
    <location>
        <position position="592"/>
    </location>
</feature>
<protein>
    <submittedName>
        <fullName evidence="7">GMC oxidoreductase</fullName>
    </submittedName>
</protein>
<dbReference type="GO" id="GO:0016614">
    <property type="term" value="F:oxidoreductase activity, acting on CH-OH group of donors"/>
    <property type="evidence" value="ECO:0007669"/>
    <property type="project" value="InterPro"/>
</dbReference>
<dbReference type="Gene3D" id="3.50.50.60">
    <property type="entry name" value="FAD/NAD(P)-binding domain"/>
    <property type="match status" value="1"/>
</dbReference>
<dbReference type="Proteomes" id="UP000244855">
    <property type="component" value="Unassembled WGS sequence"/>
</dbReference>
<name>A0A2V1DN89_9PLEO</name>
<accession>A0A2V1DN89</accession>
<evidence type="ECO:0000259" key="6">
    <source>
        <dbReference type="PROSITE" id="PS00624"/>
    </source>
</evidence>
<keyword evidence="5" id="KW-0732">Signal</keyword>
<dbReference type="InterPro" id="IPR012132">
    <property type="entry name" value="GMC_OxRdtase"/>
</dbReference>
<dbReference type="PANTHER" id="PTHR11552:SF138">
    <property type="entry name" value="DEHYDROGENASE PKFF-RELATED"/>
    <property type="match status" value="1"/>
</dbReference>
<comment type="cofactor">
    <cofactor evidence="4">
        <name>FAD</name>
        <dbReference type="ChEBI" id="CHEBI:57692"/>
    </cofactor>
</comment>
<feature type="active site" description="Proton donor" evidence="3">
    <location>
        <position position="548"/>
    </location>
</feature>
<dbReference type="InterPro" id="IPR000172">
    <property type="entry name" value="GMC_OxRdtase_N"/>
</dbReference>
<dbReference type="PANTHER" id="PTHR11552">
    <property type="entry name" value="GLUCOSE-METHANOL-CHOLINE GMC OXIDOREDUCTASE"/>
    <property type="match status" value="1"/>
</dbReference>
<evidence type="ECO:0000256" key="1">
    <source>
        <dbReference type="ARBA" id="ARBA00010790"/>
    </source>
</evidence>
<feature type="signal peptide" evidence="5">
    <location>
        <begin position="1"/>
        <end position="24"/>
    </location>
</feature>
<dbReference type="SUPFAM" id="SSF54373">
    <property type="entry name" value="FAD-linked reductases, C-terminal domain"/>
    <property type="match status" value="1"/>
</dbReference>
<evidence type="ECO:0000256" key="2">
    <source>
        <dbReference type="ARBA" id="ARBA00023180"/>
    </source>
</evidence>
<dbReference type="SUPFAM" id="SSF51905">
    <property type="entry name" value="FAD/NAD(P)-binding domain"/>
    <property type="match status" value="1"/>
</dbReference>
<evidence type="ECO:0000313" key="7">
    <source>
        <dbReference type="EMBL" id="PVH99321.1"/>
    </source>
</evidence>
<evidence type="ECO:0000256" key="5">
    <source>
        <dbReference type="SAM" id="SignalP"/>
    </source>
</evidence>
<dbReference type="OrthoDB" id="269227at2759"/>
<gene>
    <name evidence="7" type="ORF">DM02DRAFT_615121</name>
</gene>
<keyword evidence="2" id="KW-0325">Glycoprotein</keyword>
<dbReference type="PIRSF" id="PIRSF000137">
    <property type="entry name" value="Alcohol_oxidase"/>
    <property type="match status" value="1"/>
</dbReference>
<evidence type="ECO:0000313" key="8">
    <source>
        <dbReference type="Proteomes" id="UP000244855"/>
    </source>
</evidence>
<feature type="domain" description="Glucose-methanol-choline oxidoreductase N-terminal" evidence="6">
    <location>
        <begin position="323"/>
        <end position="337"/>
    </location>
</feature>
<dbReference type="Pfam" id="PF00732">
    <property type="entry name" value="GMC_oxred_N"/>
    <property type="match status" value="1"/>
</dbReference>
<comment type="similarity">
    <text evidence="1">Belongs to the GMC oxidoreductase family.</text>
</comment>
<dbReference type="PROSITE" id="PS00624">
    <property type="entry name" value="GMC_OXRED_2"/>
    <property type="match status" value="1"/>
</dbReference>
<dbReference type="GO" id="GO:0044550">
    <property type="term" value="P:secondary metabolite biosynthetic process"/>
    <property type="evidence" value="ECO:0007669"/>
    <property type="project" value="TreeGrafter"/>
</dbReference>
<dbReference type="Gene3D" id="3.30.560.10">
    <property type="entry name" value="Glucose Oxidase, domain 3"/>
    <property type="match status" value="1"/>
</dbReference>
<feature type="binding site" evidence="4">
    <location>
        <begin position="144"/>
        <end position="147"/>
    </location>
    <ligand>
        <name>FAD</name>
        <dbReference type="ChEBI" id="CHEBI:57692"/>
    </ligand>
</feature>
<proteinExistence type="inferred from homology"/>
<dbReference type="STRING" id="97972.A0A2V1DN89"/>
<feature type="chain" id="PRO_5016025648" evidence="5">
    <location>
        <begin position="25"/>
        <end position="612"/>
    </location>
</feature>
<keyword evidence="4" id="KW-0274">FAD</keyword>